<dbReference type="Proteomes" id="UP001164250">
    <property type="component" value="Chromosome 13"/>
</dbReference>
<gene>
    <name evidence="1" type="ORF">Patl1_23028</name>
</gene>
<organism evidence="1 2">
    <name type="scientific">Pistacia atlantica</name>
    <dbReference type="NCBI Taxonomy" id="434234"/>
    <lineage>
        <taxon>Eukaryota</taxon>
        <taxon>Viridiplantae</taxon>
        <taxon>Streptophyta</taxon>
        <taxon>Embryophyta</taxon>
        <taxon>Tracheophyta</taxon>
        <taxon>Spermatophyta</taxon>
        <taxon>Magnoliopsida</taxon>
        <taxon>eudicotyledons</taxon>
        <taxon>Gunneridae</taxon>
        <taxon>Pentapetalae</taxon>
        <taxon>rosids</taxon>
        <taxon>malvids</taxon>
        <taxon>Sapindales</taxon>
        <taxon>Anacardiaceae</taxon>
        <taxon>Pistacia</taxon>
    </lineage>
</organism>
<proteinExistence type="predicted"/>
<evidence type="ECO:0000313" key="1">
    <source>
        <dbReference type="EMBL" id="KAJ0078721.1"/>
    </source>
</evidence>
<sequence length="88" mass="10257">MIFIVKTKLPSNQTHPTHFHPLIARRHPLFFQRTPHLLGLFLVNWHTENSPFHHHGNPLHPSSKPMIRNSTRLLTRLCHGLTGQVIHN</sequence>
<evidence type="ECO:0000313" key="2">
    <source>
        <dbReference type="Proteomes" id="UP001164250"/>
    </source>
</evidence>
<dbReference type="EMBL" id="CM047909">
    <property type="protein sequence ID" value="KAJ0078721.1"/>
    <property type="molecule type" value="Genomic_DNA"/>
</dbReference>
<accession>A0ACC0ZYN1</accession>
<comment type="caution">
    <text evidence="1">The sequence shown here is derived from an EMBL/GenBank/DDBJ whole genome shotgun (WGS) entry which is preliminary data.</text>
</comment>
<reference evidence="2" key="1">
    <citation type="journal article" date="2023" name="G3 (Bethesda)">
        <title>Genome assembly and association tests identify interacting loci associated with vigor, precocity, and sex in interspecific pistachio rootstocks.</title>
        <authorList>
            <person name="Palmer W."/>
            <person name="Jacygrad E."/>
            <person name="Sagayaradj S."/>
            <person name="Cavanaugh K."/>
            <person name="Han R."/>
            <person name="Bertier L."/>
            <person name="Beede B."/>
            <person name="Kafkas S."/>
            <person name="Golino D."/>
            <person name="Preece J."/>
            <person name="Michelmore R."/>
        </authorList>
    </citation>
    <scope>NUCLEOTIDE SEQUENCE [LARGE SCALE GENOMIC DNA]</scope>
</reference>
<name>A0ACC0ZYN1_9ROSI</name>
<keyword evidence="2" id="KW-1185">Reference proteome</keyword>
<protein>
    <submittedName>
        <fullName evidence="1">Uncharacterized protein</fullName>
    </submittedName>
</protein>